<dbReference type="EMBL" id="JARBJD010000008">
    <property type="protein sequence ID" value="KAK2963098.1"/>
    <property type="molecule type" value="Genomic_DNA"/>
</dbReference>
<comment type="caution">
    <text evidence="1">The sequence shown here is derived from an EMBL/GenBank/DDBJ whole genome shotgun (WGS) entry which is preliminary data.</text>
</comment>
<evidence type="ECO:0000313" key="2">
    <source>
        <dbReference type="Proteomes" id="UP001281761"/>
    </source>
</evidence>
<dbReference type="Proteomes" id="UP001281761">
    <property type="component" value="Unassembled WGS sequence"/>
</dbReference>
<sequence>MSVSERAPFLDFDPNSDLTLEDESAIYCSLVALVSENHPFDKALQDKASQFLSSLSSKTNNTESADKYLTDLAHPSDGTISGFIRSIHTLTSSPHSTVVVSSLGFVITMISKTGLENRYHLAASDLMSNVFATVQPYSLTIS</sequence>
<organism evidence="1 2">
    <name type="scientific">Blattamonas nauphoetae</name>
    <dbReference type="NCBI Taxonomy" id="2049346"/>
    <lineage>
        <taxon>Eukaryota</taxon>
        <taxon>Metamonada</taxon>
        <taxon>Preaxostyla</taxon>
        <taxon>Oxymonadida</taxon>
        <taxon>Blattamonas</taxon>
    </lineage>
</organism>
<accession>A0ABQ9YH99</accession>
<reference evidence="1 2" key="1">
    <citation type="journal article" date="2022" name="bioRxiv">
        <title>Genomics of Preaxostyla Flagellates Illuminates Evolutionary Transitions and the Path Towards Mitochondrial Loss.</title>
        <authorList>
            <person name="Novak L.V.F."/>
            <person name="Treitli S.C."/>
            <person name="Pyrih J."/>
            <person name="Halakuc P."/>
            <person name="Pipaliya S.V."/>
            <person name="Vacek V."/>
            <person name="Brzon O."/>
            <person name="Soukal P."/>
            <person name="Eme L."/>
            <person name="Dacks J.B."/>
            <person name="Karnkowska A."/>
            <person name="Elias M."/>
            <person name="Hampl V."/>
        </authorList>
    </citation>
    <scope>NUCLEOTIDE SEQUENCE [LARGE SCALE GENOMIC DNA]</scope>
    <source>
        <strain evidence="1">NAU3</strain>
        <tissue evidence="1">Gut</tissue>
    </source>
</reference>
<gene>
    <name evidence="1" type="ORF">BLNAU_2121</name>
</gene>
<keyword evidence="2" id="KW-1185">Reference proteome</keyword>
<proteinExistence type="predicted"/>
<protein>
    <submittedName>
        <fullName evidence="1">Uncharacterized protein</fullName>
    </submittedName>
</protein>
<evidence type="ECO:0000313" key="1">
    <source>
        <dbReference type="EMBL" id="KAK2963098.1"/>
    </source>
</evidence>
<name>A0ABQ9YH99_9EUKA</name>